<dbReference type="GO" id="GO:0046982">
    <property type="term" value="F:protein heterodimerization activity"/>
    <property type="evidence" value="ECO:0007669"/>
    <property type="project" value="UniProtKB-ARBA"/>
</dbReference>
<dbReference type="Proteomes" id="UP000515151">
    <property type="component" value="Chromosome 3"/>
</dbReference>
<dbReference type="Pfam" id="PF01680">
    <property type="entry name" value="SOR_SNZ"/>
    <property type="match status" value="1"/>
</dbReference>
<dbReference type="FunFam" id="3.20.20.70:FF:000001">
    <property type="entry name" value="Pyridoxine biosynthesis protein PDX1"/>
    <property type="match status" value="1"/>
</dbReference>
<dbReference type="PIRSF" id="PIRSF029271">
    <property type="entry name" value="Pdx1"/>
    <property type="match status" value="1"/>
</dbReference>
<comment type="similarity">
    <text evidence="1 3">Belongs to the PdxS/SNZ family.</text>
</comment>
<evidence type="ECO:0000256" key="3">
    <source>
        <dbReference type="PROSITE-ProRule" id="PRU00481"/>
    </source>
</evidence>
<keyword evidence="5" id="KW-1185">Reference proteome</keyword>
<dbReference type="InterPro" id="IPR001852">
    <property type="entry name" value="PdxS/SNZ"/>
</dbReference>
<sequence>MAEDGTVTVYGSSTLADSKHSNPFSIKVGLAQLLRGGAVVEATSLQQAKIAEEAGACSILISEPPPRGAAISRMPDPSLVKEIKRAVSIPVIARARAGHFVEAQILEAIDVDYIDEGEVLGPADEHNHINKHNFRTPFICGCRDLGEALRRVREGAAMIRAQGDVAGGNIASTVRSVRAVMGEIRVLSNMDEDEVFGFAKRIGAPYDLLAQAKQVGRLPVVQFAAGGIATPADAALVMQLGCDGVFVGSEIFDCPDPYKRVRAIVQAVRHYTDPHVLAEASSGLEEQMAGLSLMREQIENQTA</sequence>
<dbReference type="PROSITE" id="PS51129">
    <property type="entry name" value="PDXS_SNZ_2"/>
    <property type="match status" value="1"/>
</dbReference>
<reference evidence="6" key="2">
    <citation type="submission" date="2025-08" db="UniProtKB">
        <authorList>
            <consortium name="RefSeq"/>
        </authorList>
    </citation>
    <scope>IDENTIFICATION</scope>
    <source>
        <tissue evidence="6">Leaf</tissue>
    </source>
</reference>
<dbReference type="GO" id="GO:0008615">
    <property type="term" value="P:pyridoxine biosynthetic process"/>
    <property type="evidence" value="ECO:0007669"/>
    <property type="project" value="TreeGrafter"/>
</dbReference>
<dbReference type="PROSITE" id="PS01235">
    <property type="entry name" value="PDXS_SNZ_1"/>
    <property type="match status" value="1"/>
</dbReference>
<dbReference type="GO" id="GO:0006520">
    <property type="term" value="P:amino acid metabolic process"/>
    <property type="evidence" value="ECO:0007669"/>
    <property type="project" value="TreeGrafter"/>
</dbReference>
<dbReference type="Gene3D" id="3.20.20.70">
    <property type="entry name" value="Aldolase class I"/>
    <property type="match status" value="1"/>
</dbReference>
<dbReference type="GO" id="GO:0016843">
    <property type="term" value="F:amine-lyase activity"/>
    <property type="evidence" value="ECO:0007669"/>
    <property type="project" value="TreeGrafter"/>
</dbReference>
<evidence type="ECO:0000259" key="4">
    <source>
        <dbReference type="Pfam" id="PF01680"/>
    </source>
</evidence>
<keyword evidence="2" id="KW-0663">Pyridoxal phosphate</keyword>
<dbReference type="GeneID" id="116200099"/>
<dbReference type="GO" id="GO:0005829">
    <property type="term" value="C:cytosol"/>
    <property type="evidence" value="ECO:0007669"/>
    <property type="project" value="UniProtKB-ARBA"/>
</dbReference>
<feature type="domain" description="PdxS/SNZ N-terminal" evidence="4">
    <location>
        <begin position="24"/>
        <end position="225"/>
    </location>
</feature>
<dbReference type="InterPro" id="IPR013785">
    <property type="entry name" value="Aldolase_TIM"/>
</dbReference>
<dbReference type="InterPro" id="IPR033755">
    <property type="entry name" value="PdxS/SNZ_N"/>
</dbReference>
<dbReference type="OrthoDB" id="1660966at2759"/>
<dbReference type="PANTHER" id="PTHR31829:SF2">
    <property type="entry name" value="PYRIDOXAL 5'-PHOSPHATE SYNTHASE-LIKE SUBUNIT PDX1.2"/>
    <property type="match status" value="1"/>
</dbReference>
<evidence type="ECO:0000313" key="5">
    <source>
        <dbReference type="Proteomes" id="UP000515151"/>
    </source>
</evidence>
<reference evidence="5" key="1">
    <citation type="journal article" date="2020" name="Plant Biotechnol. J.">
        <title>The pomegranate (Punica granatum L.) draft genome dissects genetic divergence between soft- and hard-seeded cultivars.</title>
        <authorList>
            <person name="Luo X."/>
            <person name="Li H."/>
            <person name="Wu Z."/>
            <person name="Yao W."/>
            <person name="Zhao P."/>
            <person name="Cao D."/>
            <person name="Yu H."/>
            <person name="Li K."/>
            <person name="Poudel K."/>
            <person name="Zhao D."/>
            <person name="Zhang F."/>
            <person name="Xia X."/>
            <person name="Chen L."/>
            <person name="Wang Q."/>
            <person name="Jing D."/>
            <person name="Cao S."/>
        </authorList>
    </citation>
    <scope>NUCLEOTIDE SEQUENCE [LARGE SCALE GENOMIC DNA]</scope>
    <source>
        <strain evidence="5">cv. Tunisia</strain>
    </source>
</reference>
<protein>
    <submittedName>
        <fullName evidence="6">Pyridoxal 5'-phosphate synthase-like subunit PDX1.2</fullName>
    </submittedName>
</protein>
<proteinExistence type="inferred from homology"/>
<evidence type="ECO:0000256" key="2">
    <source>
        <dbReference type="ARBA" id="ARBA00022898"/>
    </source>
</evidence>
<dbReference type="InterPro" id="IPR011060">
    <property type="entry name" value="RibuloseP-bd_barrel"/>
</dbReference>
<dbReference type="SUPFAM" id="SSF51366">
    <property type="entry name" value="Ribulose-phoshate binding barrel"/>
    <property type="match status" value="1"/>
</dbReference>
<evidence type="ECO:0000313" key="6">
    <source>
        <dbReference type="RefSeq" id="XP_031386656.1"/>
    </source>
</evidence>
<dbReference type="AlphaFoldDB" id="A0A6P8CYZ8"/>
<accession>A0A6P8CYZ8</accession>
<organism evidence="5 6">
    <name type="scientific">Punica granatum</name>
    <name type="common">Pomegranate</name>
    <dbReference type="NCBI Taxonomy" id="22663"/>
    <lineage>
        <taxon>Eukaryota</taxon>
        <taxon>Viridiplantae</taxon>
        <taxon>Streptophyta</taxon>
        <taxon>Embryophyta</taxon>
        <taxon>Tracheophyta</taxon>
        <taxon>Spermatophyta</taxon>
        <taxon>Magnoliopsida</taxon>
        <taxon>eudicotyledons</taxon>
        <taxon>Gunneridae</taxon>
        <taxon>Pentapetalae</taxon>
        <taxon>rosids</taxon>
        <taxon>malvids</taxon>
        <taxon>Myrtales</taxon>
        <taxon>Lythraceae</taxon>
        <taxon>Punica</taxon>
    </lineage>
</organism>
<dbReference type="RefSeq" id="XP_031386656.1">
    <property type="nucleotide sequence ID" value="XM_031530796.1"/>
</dbReference>
<name>A0A6P8CYZ8_PUNGR</name>
<gene>
    <name evidence="6" type="primary">LOC116200099</name>
</gene>
<evidence type="ECO:0000256" key="1">
    <source>
        <dbReference type="ARBA" id="ARBA00007281"/>
    </source>
</evidence>
<dbReference type="GO" id="GO:0042823">
    <property type="term" value="P:pyridoxal phosphate biosynthetic process"/>
    <property type="evidence" value="ECO:0007669"/>
    <property type="project" value="InterPro"/>
</dbReference>
<dbReference type="PANTHER" id="PTHR31829">
    <property type="entry name" value="PYRIDOXAL 5'-PHOSPHATE SYNTHASE SUBUNIT SNZ1-RELATED"/>
    <property type="match status" value="1"/>
</dbReference>